<dbReference type="InterPro" id="IPR010916">
    <property type="entry name" value="TonB_box_CS"/>
</dbReference>
<name>A0ABN8F8E9_9BACT</name>
<gene>
    <name evidence="2" type="ORF">LEM8419_02403</name>
</gene>
<dbReference type="InterPro" id="IPR019861">
    <property type="entry name" value="PorP/SprF_Bacteroidetes"/>
</dbReference>
<dbReference type="PROSITE" id="PS00430">
    <property type="entry name" value="TONB_DEPENDENT_REC_1"/>
    <property type="match status" value="1"/>
</dbReference>
<evidence type="ECO:0000313" key="3">
    <source>
        <dbReference type="Proteomes" id="UP000837803"/>
    </source>
</evidence>
<evidence type="ECO:0000256" key="1">
    <source>
        <dbReference type="SAM" id="SignalP"/>
    </source>
</evidence>
<dbReference type="NCBIfam" id="TIGR03519">
    <property type="entry name" value="T9SS_PorP_fam"/>
    <property type="match status" value="1"/>
</dbReference>
<keyword evidence="1" id="KW-0732">Signal</keyword>
<organism evidence="2 3">
    <name type="scientific">Neolewinella maritima</name>
    <dbReference type="NCBI Taxonomy" id="1383882"/>
    <lineage>
        <taxon>Bacteria</taxon>
        <taxon>Pseudomonadati</taxon>
        <taxon>Bacteroidota</taxon>
        <taxon>Saprospiria</taxon>
        <taxon>Saprospirales</taxon>
        <taxon>Lewinellaceae</taxon>
        <taxon>Neolewinella</taxon>
    </lineage>
</organism>
<keyword evidence="3" id="KW-1185">Reference proteome</keyword>
<sequence length="326" mass="35777">MTRQLFFFVCLLVAGTAPIAVGAQQFAQYSLFWLDPVQFNPAYAGLDNSLSVTASYRAQWTGLDGQPTGQRVSAHLPVYFLSSGFGVEGERDEIGARTMNRFGASWNYQLVRPTAVWSVGLSARYQQMSLNGALLRSTDGLYDEPGVIVHNDDLIPTGTEGAGTLTIAAGLYYQAERLEGGLSVRNLNEGTITYPGLDYQLGRQYHGYLRARFDVLRAWDVSPMLFAVSDGTQHQLSFGGIARYNENIFAGAAYRGYNNATSDAIVLMAGLNLSDKISVAYAYDLTLSELRTVQDGSHEISLKYNLRQRIGAGIPPPVIFNPRTKQ</sequence>
<comment type="caution">
    <text evidence="2">The sequence shown here is derived from an EMBL/GenBank/DDBJ whole genome shotgun (WGS) entry which is preliminary data.</text>
</comment>
<accession>A0ABN8F8E9</accession>
<protein>
    <recommendedName>
        <fullName evidence="4">Type IX secretion system membrane protein PorP/SprF</fullName>
    </recommendedName>
</protein>
<evidence type="ECO:0008006" key="4">
    <source>
        <dbReference type="Google" id="ProtNLM"/>
    </source>
</evidence>
<reference evidence="2" key="1">
    <citation type="submission" date="2021-12" db="EMBL/GenBank/DDBJ databases">
        <authorList>
            <person name="Rodrigo-Torres L."/>
            <person name="Arahal R. D."/>
            <person name="Lucena T."/>
        </authorList>
    </citation>
    <scope>NUCLEOTIDE SEQUENCE</scope>
    <source>
        <strain evidence="2">CECT 8419</strain>
    </source>
</reference>
<proteinExistence type="predicted"/>
<dbReference type="Pfam" id="PF11751">
    <property type="entry name" value="PorP_SprF"/>
    <property type="match status" value="1"/>
</dbReference>
<feature type="signal peptide" evidence="1">
    <location>
        <begin position="1"/>
        <end position="22"/>
    </location>
</feature>
<evidence type="ECO:0000313" key="2">
    <source>
        <dbReference type="EMBL" id="CAH1001500.1"/>
    </source>
</evidence>
<dbReference type="Proteomes" id="UP000837803">
    <property type="component" value="Unassembled WGS sequence"/>
</dbReference>
<dbReference type="RefSeq" id="WP_238751352.1">
    <property type="nucleotide sequence ID" value="NZ_CAKLPZ010000003.1"/>
</dbReference>
<feature type="chain" id="PRO_5045115907" description="Type IX secretion system membrane protein PorP/SprF" evidence="1">
    <location>
        <begin position="23"/>
        <end position="326"/>
    </location>
</feature>
<dbReference type="EMBL" id="CAKLPZ010000003">
    <property type="protein sequence ID" value="CAH1001500.1"/>
    <property type="molecule type" value="Genomic_DNA"/>
</dbReference>